<name>A0A8S3RUN1_MYTED</name>
<keyword evidence="11" id="KW-1185">Reference proteome</keyword>
<evidence type="ECO:0000256" key="4">
    <source>
        <dbReference type="ARBA" id="ARBA00022670"/>
    </source>
</evidence>
<keyword evidence="5" id="KW-0833">Ubl conjugation pathway</keyword>
<evidence type="ECO:0000259" key="8">
    <source>
        <dbReference type="Pfam" id="PF12436"/>
    </source>
</evidence>
<feature type="domain" description="Ubiquitin carboxyl-terminal hydrolase 7 ICP0-binding" evidence="8">
    <location>
        <begin position="719"/>
        <end position="962"/>
    </location>
</feature>
<evidence type="ECO:0000256" key="7">
    <source>
        <dbReference type="ARBA" id="ARBA00022807"/>
    </source>
</evidence>
<dbReference type="InterPro" id="IPR040099">
    <property type="entry name" value="ZZEF1"/>
</dbReference>
<sequence>MIINYFQLVFRVSIFKRKSKEEEDVLQRLSDLVWNLLKSRDKLDKPTDKEDFTSAVITEACHVLTNGVNVLYPTESAKNRLMLSLLDSSYEAHIELRDMILVDFADRLRGMTYSNMESKNLCFNDETVNLILKIAVKESCELLKESVASSCLRYMMSLQSFLLREAILYKSKTESEDSTKQDNTVLKELQISIMNLASKVFRGSYQVLEALLDTCSTVISKHKEDLEYWLQGLERLAKATVLGHLLPVLLTAMTHPNLRCLQFGDNLMSQLVHLVVLTSQAALLLKSQVQAVQQEIFEKDSDIDVAELIGQAVNLENCDLKEKEEEGFLAGLKIPAPLVIREGYREYTSCQGQLQVEGECPYPWGKLVLYAGPTTNSKKVAEYGGNTYGFGSRSVLGSGWPKDLVKVEGDTVTFSFEMRSGREHNTPDKAMWGFMCTVRAQESTEEVSIGLPFLADLALGLSVLACTMLQLLYEGPDKSKQEISCTHLLRSKLLQRCVWQSDTGKPIPGFSPDSSHDLTIIDDTTLPRIKLPSDVIQNLRKLCHRPTQTLRPSIREVIQPDILEERVISTVIKHLSLTEIVHQLPSAENQNPEEFSLLQSVLQEVYKRLDALIRQLQVQRFFSNDLLVSVSEKDIPDCLIERLAEERRLEAQKRKERTEAHLYMNIQVVTDDNFNGHQGNDLFDGDKINFRNFKVKKSSTVLEFMHMLADNMKYPVTQIRPWPFQFRQNQTYRPTLLDLEANLNKTVLDVADNENPWTVFVETLNPESGLKELPQFDKDSDVLIFLKLYDPKRKTISFCGHTYVPITAKTAELLPDLCRRAGFPVGTPLLLFEEVKPNMVERIESHDLPIEKSLEELMDGDIIVFQKDGLDIHQYDLPTARDYFKDLYYRVEVIFCDKAIPNDPGFSLDLSLRMNYEQMANAVATYLQTDPYLLQFFKPQSYREGPGNPIRCTYEGNLKDLLLYAKPRQPRKLYYQQLNIKINELENKKQFKCTWVTSKLKEEKELVLYPSKNELEPDGSDKLRLLEVISNKIYSIQKEETLLDAINMSGSTKTYRIEEIPKEEVTLKDNETLIPVAHFHKEVYSTFGVPFLLKIKQGEKFSTVKERIQKKLEITEKDFEKYKFAIVVMGKVEYISDEENDVQVDLSLFKPHPMQGASMQARPWLGLDHVNKTPKRSKVPYSEKAIKIHN</sequence>
<gene>
    <name evidence="10" type="ORF">MEDL_23998</name>
</gene>
<reference evidence="10" key="1">
    <citation type="submission" date="2021-03" db="EMBL/GenBank/DDBJ databases">
        <authorList>
            <person name="Bekaert M."/>
        </authorList>
    </citation>
    <scope>NUCLEOTIDE SEQUENCE</scope>
</reference>
<keyword evidence="7" id="KW-0788">Thiol protease</keyword>
<feature type="domain" description="Ubiquitin carboxyl-terminal hydrolase C-terminal" evidence="9">
    <location>
        <begin position="972"/>
        <end position="1174"/>
    </location>
</feature>
<dbReference type="OrthoDB" id="5986060at2759"/>
<dbReference type="Gene3D" id="3.10.20.90">
    <property type="entry name" value="Phosphatidylinositol 3-kinase Catalytic Subunit, Chain A, domain 1"/>
    <property type="match status" value="2"/>
</dbReference>
<proteinExistence type="inferred from homology"/>
<evidence type="ECO:0000256" key="5">
    <source>
        <dbReference type="ARBA" id="ARBA00022786"/>
    </source>
</evidence>
<comment type="caution">
    <text evidence="10">The sequence shown here is derived from an EMBL/GenBank/DDBJ whole genome shotgun (WGS) entry which is preliminary data.</text>
</comment>
<dbReference type="AlphaFoldDB" id="A0A8S3RUN1"/>
<accession>A0A8S3RUN1</accession>
<protein>
    <recommendedName>
        <fullName evidence="3">ubiquitinyl hydrolase 1</fullName>
        <ecNumber evidence="3">3.4.19.12</ecNumber>
    </recommendedName>
</protein>
<evidence type="ECO:0000259" key="9">
    <source>
        <dbReference type="Pfam" id="PF14533"/>
    </source>
</evidence>
<dbReference type="InterPro" id="IPR029346">
    <property type="entry name" value="USP_C"/>
</dbReference>
<evidence type="ECO:0000256" key="6">
    <source>
        <dbReference type="ARBA" id="ARBA00022801"/>
    </source>
</evidence>
<evidence type="ECO:0000313" key="11">
    <source>
        <dbReference type="Proteomes" id="UP000683360"/>
    </source>
</evidence>
<dbReference type="Pfam" id="PF14533">
    <property type="entry name" value="USP7_C2"/>
    <property type="match status" value="1"/>
</dbReference>
<dbReference type="Pfam" id="PF12436">
    <property type="entry name" value="USP7_ICP0_bdg"/>
    <property type="match status" value="1"/>
</dbReference>
<dbReference type="InterPro" id="IPR024729">
    <property type="entry name" value="USP7_ICP0-binding_dom"/>
</dbReference>
<evidence type="ECO:0000256" key="1">
    <source>
        <dbReference type="ARBA" id="ARBA00000707"/>
    </source>
</evidence>
<keyword evidence="6 10" id="KW-0378">Hydrolase</keyword>
<dbReference type="EC" id="3.4.19.12" evidence="3"/>
<dbReference type="PANTHER" id="PTHR22772">
    <property type="entry name" value="NOVEL ZZ TYPE ZINC FINGER DOMAIN CONTAINING PROTEIN"/>
    <property type="match status" value="1"/>
</dbReference>
<dbReference type="EMBL" id="CAJPWZ010001216">
    <property type="protein sequence ID" value="CAG2209880.1"/>
    <property type="molecule type" value="Genomic_DNA"/>
</dbReference>
<comment type="similarity">
    <text evidence="2">Belongs to the peptidase C19 family.</text>
</comment>
<evidence type="ECO:0000313" key="10">
    <source>
        <dbReference type="EMBL" id="CAG2209880.1"/>
    </source>
</evidence>
<dbReference type="Proteomes" id="UP000683360">
    <property type="component" value="Unassembled WGS sequence"/>
</dbReference>
<comment type="catalytic activity">
    <reaction evidence="1">
        <text>Thiol-dependent hydrolysis of ester, thioester, amide, peptide and isopeptide bonds formed by the C-terminal Gly of ubiquitin (a 76-residue protein attached to proteins as an intracellular targeting signal).</text>
        <dbReference type="EC" id="3.4.19.12"/>
    </reaction>
</comment>
<dbReference type="PANTHER" id="PTHR22772:SF5">
    <property type="entry name" value="HECT DOMAIN E3 UBIQUITIN PROTEIN LIGASE 4"/>
    <property type="match status" value="1"/>
</dbReference>
<organism evidence="10 11">
    <name type="scientific">Mytilus edulis</name>
    <name type="common">Blue mussel</name>
    <dbReference type="NCBI Taxonomy" id="6550"/>
    <lineage>
        <taxon>Eukaryota</taxon>
        <taxon>Metazoa</taxon>
        <taxon>Spiralia</taxon>
        <taxon>Lophotrochozoa</taxon>
        <taxon>Mollusca</taxon>
        <taxon>Bivalvia</taxon>
        <taxon>Autobranchia</taxon>
        <taxon>Pteriomorphia</taxon>
        <taxon>Mytilida</taxon>
        <taxon>Mytiloidea</taxon>
        <taxon>Mytilidae</taxon>
        <taxon>Mytilinae</taxon>
        <taxon>Mytilus</taxon>
    </lineage>
</organism>
<keyword evidence="4" id="KW-0645">Protease</keyword>
<dbReference type="GO" id="GO:0004843">
    <property type="term" value="F:cysteine-type deubiquitinase activity"/>
    <property type="evidence" value="ECO:0007669"/>
    <property type="project" value="UniProtKB-EC"/>
</dbReference>
<dbReference type="FunFam" id="3.10.20.90:FF:000064">
    <property type="entry name" value="Putative ubiquitin carboxyl-terminal hydrolase 7"/>
    <property type="match status" value="1"/>
</dbReference>
<evidence type="ECO:0000256" key="2">
    <source>
        <dbReference type="ARBA" id="ARBA00009085"/>
    </source>
</evidence>
<evidence type="ECO:0000256" key="3">
    <source>
        <dbReference type="ARBA" id="ARBA00012759"/>
    </source>
</evidence>
<dbReference type="GO" id="GO:0006508">
    <property type="term" value="P:proteolysis"/>
    <property type="evidence" value="ECO:0007669"/>
    <property type="project" value="UniProtKB-KW"/>
</dbReference>